<reference evidence="7 8" key="1">
    <citation type="submission" date="2016-10" db="EMBL/GenBank/DDBJ databases">
        <authorList>
            <person name="de Groot N.N."/>
        </authorList>
    </citation>
    <scope>NUCLEOTIDE SEQUENCE [LARGE SCALE GENOMIC DNA]</scope>
    <source>
        <strain evidence="7 8">DSM 26656</strain>
    </source>
</reference>
<keyword evidence="2" id="KW-0238">DNA-binding</keyword>
<evidence type="ECO:0000256" key="3">
    <source>
        <dbReference type="ARBA" id="ARBA00023163"/>
    </source>
</evidence>
<dbReference type="PROSITE" id="PS50110">
    <property type="entry name" value="RESPONSE_REGULATORY"/>
    <property type="match status" value="1"/>
</dbReference>
<dbReference type="InterPro" id="IPR039420">
    <property type="entry name" value="WalR-like"/>
</dbReference>
<dbReference type="PANTHER" id="PTHR43214:SF41">
    <property type="entry name" value="NITRATE_NITRITE RESPONSE REGULATOR PROTEIN NARP"/>
    <property type="match status" value="1"/>
</dbReference>
<dbReference type="InterPro" id="IPR016032">
    <property type="entry name" value="Sig_transdc_resp-reg_C-effctor"/>
</dbReference>
<feature type="modified residue" description="4-aspartylphosphate" evidence="4">
    <location>
        <position position="43"/>
    </location>
</feature>
<dbReference type="SUPFAM" id="SSF46894">
    <property type="entry name" value="C-terminal effector domain of the bipartite response regulators"/>
    <property type="match status" value="1"/>
</dbReference>
<dbReference type="SMART" id="SM00421">
    <property type="entry name" value="HTH_LUXR"/>
    <property type="match status" value="1"/>
</dbReference>
<dbReference type="InterPro" id="IPR000792">
    <property type="entry name" value="Tscrpt_reg_LuxR_C"/>
</dbReference>
<dbReference type="InterPro" id="IPR001789">
    <property type="entry name" value="Sig_transdc_resp-reg_receiver"/>
</dbReference>
<dbReference type="InterPro" id="IPR036388">
    <property type="entry name" value="WH-like_DNA-bd_sf"/>
</dbReference>
<dbReference type="GO" id="GO:0000160">
    <property type="term" value="P:phosphorelay signal transduction system"/>
    <property type="evidence" value="ECO:0007669"/>
    <property type="project" value="InterPro"/>
</dbReference>
<dbReference type="CDD" id="cd06170">
    <property type="entry name" value="LuxR_C_like"/>
    <property type="match status" value="1"/>
</dbReference>
<proteinExistence type="predicted"/>
<feature type="domain" description="Response regulatory" evidence="6">
    <location>
        <begin position="1"/>
        <end position="108"/>
    </location>
</feature>
<gene>
    <name evidence="7" type="ORF">SAMN04488115_104465</name>
</gene>
<keyword evidence="1" id="KW-0805">Transcription regulation</keyword>
<dbReference type="PRINTS" id="PR00038">
    <property type="entry name" value="HTHLUXR"/>
</dbReference>
<evidence type="ECO:0000256" key="4">
    <source>
        <dbReference type="PROSITE-ProRule" id="PRU00169"/>
    </source>
</evidence>
<dbReference type="SMART" id="SM00448">
    <property type="entry name" value="REC"/>
    <property type="match status" value="1"/>
</dbReference>
<name>A0A1H5ZJ49_9HYPH</name>
<dbReference type="Gene3D" id="1.10.10.10">
    <property type="entry name" value="Winged helix-like DNA-binding domain superfamily/Winged helix DNA-binding domain"/>
    <property type="match status" value="1"/>
</dbReference>
<keyword evidence="8" id="KW-1185">Reference proteome</keyword>
<organism evidence="7 8">
    <name type="scientific">Bosea lathyri</name>
    <dbReference type="NCBI Taxonomy" id="1036778"/>
    <lineage>
        <taxon>Bacteria</taxon>
        <taxon>Pseudomonadati</taxon>
        <taxon>Pseudomonadota</taxon>
        <taxon>Alphaproteobacteria</taxon>
        <taxon>Hyphomicrobiales</taxon>
        <taxon>Boseaceae</taxon>
        <taxon>Bosea</taxon>
    </lineage>
</organism>
<dbReference type="EMBL" id="FNUY01000004">
    <property type="protein sequence ID" value="SEG36262.1"/>
    <property type="molecule type" value="Genomic_DNA"/>
</dbReference>
<dbReference type="GO" id="GO:0003677">
    <property type="term" value="F:DNA binding"/>
    <property type="evidence" value="ECO:0007669"/>
    <property type="project" value="UniProtKB-KW"/>
</dbReference>
<evidence type="ECO:0000259" key="6">
    <source>
        <dbReference type="PROSITE" id="PS50110"/>
    </source>
</evidence>
<evidence type="ECO:0000313" key="8">
    <source>
        <dbReference type="Proteomes" id="UP000236743"/>
    </source>
</evidence>
<dbReference type="Pfam" id="PF00072">
    <property type="entry name" value="Response_reg"/>
    <property type="match status" value="1"/>
</dbReference>
<dbReference type="AlphaFoldDB" id="A0A1H5ZJ49"/>
<dbReference type="PROSITE" id="PS50043">
    <property type="entry name" value="HTH_LUXR_2"/>
    <property type="match status" value="1"/>
</dbReference>
<evidence type="ECO:0000256" key="2">
    <source>
        <dbReference type="ARBA" id="ARBA00023125"/>
    </source>
</evidence>
<dbReference type="PANTHER" id="PTHR43214">
    <property type="entry name" value="TWO-COMPONENT RESPONSE REGULATOR"/>
    <property type="match status" value="1"/>
</dbReference>
<dbReference type="Pfam" id="PF00196">
    <property type="entry name" value="GerE"/>
    <property type="match status" value="1"/>
</dbReference>
<dbReference type="CDD" id="cd00156">
    <property type="entry name" value="REC"/>
    <property type="match status" value="1"/>
</dbReference>
<evidence type="ECO:0000313" key="7">
    <source>
        <dbReference type="EMBL" id="SEG36262.1"/>
    </source>
</evidence>
<protein>
    <submittedName>
        <fullName evidence="7">Two component transcriptional regulator, LuxR family</fullName>
    </submittedName>
</protein>
<feature type="domain" description="HTH luxR-type" evidence="5">
    <location>
        <begin position="137"/>
        <end position="202"/>
    </location>
</feature>
<dbReference type="InterPro" id="IPR011006">
    <property type="entry name" value="CheY-like_superfamily"/>
</dbReference>
<dbReference type="Gene3D" id="3.40.50.2300">
    <property type="match status" value="1"/>
</dbReference>
<keyword evidence="4" id="KW-0597">Phosphoprotein</keyword>
<dbReference type="PROSITE" id="PS00622">
    <property type="entry name" value="HTH_LUXR_1"/>
    <property type="match status" value="1"/>
</dbReference>
<dbReference type="Proteomes" id="UP000236743">
    <property type="component" value="Unassembled WGS sequence"/>
</dbReference>
<dbReference type="SUPFAM" id="SSF52172">
    <property type="entry name" value="CheY-like"/>
    <property type="match status" value="1"/>
</dbReference>
<dbReference type="GO" id="GO:0006355">
    <property type="term" value="P:regulation of DNA-templated transcription"/>
    <property type="evidence" value="ECO:0007669"/>
    <property type="project" value="InterPro"/>
</dbReference>
<sequence>MQARLSTILTRLGCAYEALHFAGCLVSARACLAARRFSMVLVDVGLPDGSGIDLVKDCRAANAAAPVLVITAWRQERVVLAALQAGADGYLLKERDDIEVALSIRSCLVGGAPIDPFVARRILELAAPAAASAALLSAPHAPQLTSRETEILGLVAKGLTNREIAEVLALSKLTVEVHVKNIYRKLAVGSRTEAVFEARGHGLLS</sequence>
<evidence type="ECO:0000256" key="1">
    <source>
        <dbReference type="ARBA" id="ARBA00023015"/>
    </source>
</evidence>
<accession>A0A1H5ZJ49</accession>
<evidence type="ECO:0000259" key="5">
    <source>
        <dbReference type="PROSITE" id="PS50043"/>
    </source>
</evidence>
<keyword evidence="3" id="KW-0804">Transcription</keyword>